<keyword evidence="4" id="KW-1185">Reference proteome</keyword>
<dbReference type="RefSeq" id="WP_091183194.1">
    <property type="nucleotide sequence ID" value="NZ_FOFA01000007.1"/>
</dbReference>
<dbReference type="CDD" id="cd07067">
    <property type="entry name" value="HP_PGM_like"/>
    <property type="match status" value="1"/>
</dbReference>
<dbReference type="SUPFAM" id="SSF53254">
    <property type="entry name" value="Phosphoglycerate mutase-like"/>
    <property type="match status" value="1"/>
</dbReference>
<protein>
    <submittedName>
        <fullName evidence="3">Probable phosphoglycerate mutase</fullName>
    </submittedName>
</protein>
<name>A0A1H9KFL2_9ACTN</name>
<reference evidence="4" key="1">
    <citation type="submission" date="2016-10" db="EMBL/GenBank/DDBJ databases">
        <authorList>
            <person name="Varghese N."/>
            <person name="Submissions S."/>
        </authorList>
    </citation>
    <scope>NUCLEOTIDE SEQUENCE [LARGE SCALE GENOMIC DNA]</scope>
    <source>
        <strain evidence="4">CGMCC 4.6856</strain>
    </source>
</reference>
<dbReference type="AlphaFoldDB" id="A0A1H9KFL2"/>
<dbReference type="InterPro" id="IPR013078">
    <property type="entry name" value="His_Pase_superF_clade-1"/>
</dbReference>
<dbReference type="Proteomes" id="UP000198504">
    <property type="component" value="Unassembled WGS sequence"/>
</dbReference>
<dbReference type="InterPro" id="IPR050275">
    <property type="entry name" value="PGM_Phosphatase"/>
</dbReference>
<dbReference type="STRING" id="1036181.SAMN05421756_107197"/>
<feature type="active site" description="Proton donor/acceptor" evidence="1">
    <location>
        <position position="82"/>
    </location>
</feature>
<dbReference type="Gene3D" id="3.40.50.1240">
    <property type="entry name" value="Phosphoglycerate mutase-like"/>
    <property type="match status" value="1"/>
</dbReference>
<gene>
    <name evidence="3" type="ORF">SAMN05421756_107197</name>
</gene>
<dbReference type="PANTHER" id="PTHR48100">
    <property type="entry name" value="BROAD-SPECIFICITY PHOSPHATASE YOR283W-RELATED"/>
    <property type="match status" value="1"/>
</dbReference>
<dbReference type="InterPro" id="IPR029033">
    <property type="entry name" value="His_PPase_superfam"/>
</dbReference>
<evidence type="ECO:0000313" key="4">
    <source>
        <dbReference type="Proteomes" id="UP000198504"/>
    </source>
</evidence>
<evidence type="ECO:0000256" key="2">
    <source>
        <dbReference type="PIRSR" id="PIRSR613078-2"/>
    </source>
</evidence>
<dbReference type="EMBL" id="FOFA01000007">
    <property type="protein sequence ID" value="SEQ97944.1"/>
    <property type="molecule type" value="Genomic_DNA"/>
</dbReference>
<evidence type="ECO:0000256" key="1">
    <source>
        <dbReference type="PIRSR" id="PIRSR613078-1"/>
    </source>
</evidence>
<dbReference type="SMART" id="SM00855">
    <property type="entry name" value="PGAM"/>
    <property type="match status" value="1"/>
</dbReference>
<feature type="binding site" evidence="2">
    <location>
        <begin position="82"/>
        <end position="85"/>
    </location>
    <ligand>
        <name>substrate</name>
    </ligand>
</feature>
<feature type="binding site" evidence="2">
    <location>
        <position position="58"/>
    </location>
    <ligand>
        <name>substrate</name>
    </ligand>
</feature>
<evidence type="ECO:0000313" key="3">
    <source>
        <dbReference type="EMBL" id="SEQ97944.1"/>
    </source>
</evidence>
<feature type="active site" description="Tele-phosphohistidine intermediate" evidence="1">
    <location>
        <position position="9"/>
    </location>
</feature>
<accession>A0A1H9KFL2</accession>
<dbReference type="PANTHER" id="PTHR48100:SF15">
    <property type="entry name" value="SEDOHEPTULOSE 1,7-BISPHOSPHATASE"/>
    <property type="match status" value="1"/>
</dbReference>
<organism evidence="3 4">
    <name type="scientific">Microlunatus flavus</name>
    <dbReference type="NCBI Taxonomy" id="1036181"/>
    <lineage>
        <taxon>Bacteria</taxon>
        <taxon>Bacillati</taxon>
        <taxon>Actinomycetota</taxon>
        <taxon>Actinomycetes</taxon>
        <taxon>Propionibacteriales</taxon>
        <taxon>Propionibacteriaceae</taxon>
        <taxon>Microlunatus</taxon>
    </lineage>
</organism>
<dbReference type="GO" id="GO:0101006">
    <property type="term" value="F:protein histidine phosphatase activity"/>
    <property type="evidence" value="ECO:0007669"/>
    <property type="project" value="TreeGrafter"/>
</dbReference>
<sequence length="192" mass="21108">MTLLYLVRHGETEWSRDGRHTSVTDLPLTEHGREQALKLFGHLDPSAFGLVLTSPRHRAMITAELAGFVGPHAPEVDEDLVEWAYGDYEGLTSPQIHEQAPGWTIFTSPTPGGETPEQVRERMDRVIERVRTSGVEQAVVFSHGHALRALTLCWLGLDLAVGDRFPLDTSTVSILGEAKGGPALRQWNAPPA</sequence>
<dbReference type="OrthoDB" id="4697614at2"/>
<dbReference type="GO" id="GO:0070297">
    <property type="term" value="P:regulation of phosphorelay signal transduction system"/>
    <property type="evidence" value="ECO:0007669"/>
    <property type="project" value="TreeGrafter"/>
</dbReference>
<proteinExistence type="predicted"/>
<dbReference type="Pfam" id="PF00300">
    <property type="entry name" value="His_Phos_1"/>
    <property type="match status" value="1"/>
</dbReference>